<dbReference type="OrthoDB" id="37297at2759"/>
<feature type="domain" description="Thioredoxin-like fold" evidence="1">
    <location>
        <begin position="11"/>
        <end position="181"/>
    </location>
</feature>
<dbReference type="InterPro" id="IPR036249">
    <property type="entry name" value="Thioredoxin-like_sf"/>
</dbReference>
<dbReference type="Pfam" id="PF13462">
    <property type="entry name" value="Thioredoxin_4"/>
    <property type="match status" value="1"/>
</dbReference>
<dbReference type="EMBL" id="VDMD01000002">
    <property type="protein sequence ID" value="TRM67839.1"/>
    <property type="molecule type" value="Genomic_DNA"/>
</dbReference>
<reference evidence="2 3" key="1">
    <citation type="journal article" date="2019" name="New Phytol.">
        <title>Comparative genomics reveals unique wood-decay strategies and fruiting body development in the Schizophyllaceae.</title>
        <authorList>
            <person name="Almasi E."/>
            <person name="Sahu N."/>
            <person name="Krizsan K."/>
            <person name="Balint B."/>
            <person name="Kovacs G.M."/>
            <person name="Kiss B."/>
            <person name="Cseklye J."/>
            <person name="Drula E."/>
            <person name="Henrissat B."/>
            <person name="Nagy I."/>
            <person name="Chovatia M."/>
            <person name="Adam C."/>
            <person name="LaButti K."/>
            <person name="Lipzen A."/>
            <person name="Riley R."/>
            <person name="Grigoriev I.V."/>
            <person name="Nagy L.G."/>
        </authorList>
    </citation>
    <scope>NUCLEOTIDE SEQUENCE [LARGE SCALE GENOMIC DNA]</scope>
    <source>
        <strain evidence="2 3">NL-1724</strain>
    </source>
</reference>
<protein>
    <recommendedName>
        <fullName evidence="1">Thioredoxin-like fold domain-containing protein</fullName>
    </recommendedName>
</protein>
<dbReference type="AlphaFoldDB" id="A0A550CST2"/>
<organism evidence="2 3">
    <name type="scientific">Schizophyllum amplum</name>
    <dbReference type="NCBI Taxonomy" id="97359"/>
    <lineage>
        <taxon>Eukaryota</taxon>
        <taxon>Fungi</taxon>
        <taxon>Dikarya</taxon>
        <taxon>Basidiomycota</taxon>
        <taxon>Agaricomycotina</taxon>
        <taxon>Agaricomycetes</taxon>
        <taxon>Agaricomycetidae</taxon>
        <taxon>Agaricales</taxon>
        <taxon>Schizophyllaceae</taxon>
        <taxon>Schizophyllum</taxon>
    </lineage>
</organism>
<gene>
    <name evidence="2" type="ORF">BD626DRAFT_479990</name>
</gene>
<name>A0A550CST2_9AGAR</name>
<dbReference type="InterPro" id="IPR012336">
    <property type="entry name" value="Thioredoxin-like_fold"/>
</dbReference>
<evidence type="ECO:0000313" key="3">
    <source>
        <dbReference type="Proteomes" id="UP000320762"/>
    </source>
</evidence>
<dbReference type="PANTHER" id="PTHR33875">
    <property type="entry name" value="OS09G0542200 PROTEIN"/>
    <property type="match status" value="1"/>
</dbReference>
<proteinExistence type="predicted"/>
<evidence type="ECO:0000313" key="2">
    <source>
        <dbReference type="EMBL" id="TRM67839.1"/>
    </source>
</evidence>
<dbReference type="STRING" id="97359.A0A550CST2"/>
<dbReference type="PANTHER" id="PTHR33875:SF2">
    <property type="entry name" value="ACR183CP"/>
    <property type="match status" value="1"/>
</dbReference>
<dbReference type="Proteomes" id="UP000320762">
    <property type="component" value="Unassembled WGS sequence"/>
</dbReference>
<dbReference type="Gene3D" id="3.40.30.10">
    <property type="entry name" value="Glutaredoxin"/>
    <property type="match status" value="1"/>
</dbReference>
<evidence type="ECO:0000259" key="1">
    <source>
        <dbReference type="Pfam" id="PF13462"/>
    </source>
</evidence>
<comment type="caution">
    <text evidence="2">The sequence shown here is derived from an EMBL/GenBank/DDBJ whole genome shotgun (WGS) entry which is preliminary data.</text>
</comment>
<accession>A0A550CST2</accession>
<keyword evidence="3" id="KW-1185">Reference proteome</keyword>
<sequence length="206" mass="22763">MALQPSLRPLIVAGQATAPHTIDMFLDFVCPFCAKTAITIDNVLRPMLGQGGKYDGRVKAIFRLHPQPWHASSTLTHEAALAVLKAYPEKFWPFATSLFKHQTEYFDVPTSTMTPIEVRAKLADLAAEVVGGEGVADKIKDLLAHKTSANGGNAVTDDMRYNLKFSRQNSIHVSPTVLWDGIIEPSHSSSWGEKEWSEFLEKKVSV</sequence>
<dbReference type="SUPFAM" id="SSF52833">
    <property type="entry name" value="Thioredoxin-like"/>
    <property type="match status" value="1"/>
</dbReference>